<comment type="caution">
    <text evidence="1">The sequence shown here is derived from an EMBL/GenBank/DDBJ whole genome shotgun (WGS) entry which is preliminary data.</text>
</comment>
<reference evidence="1" key="1">
    <citation type="journal article" date="2020" name="bioRxiv">
        <title>A rank-normalized archaeal taxonomy based on genome phylogeny resolves widespread incomplete and uneven classifications.</title>
        <authorList>
            <person name="Rinke C."/>
            <person name="Chuvochina M."/>
            <person name="Mussig A.J."/>
            <person name="Chaumeil P.-A."/>
            <person name="Waite D.W."/>
            <person name="Whitman W.B."/>
            <person name="Parks D.H."/>
            <person name="Hugenholtz P."/>
        </authorList>
    </citation>
    <scope>NUCLEOTIDE SEQUENCE</scope>
    <source>
        <strain evidence="1">UBA12518</strain>
    </source>
</reference>
<evidence type="ECO:0000313" key="2">
    <source>
        <dbReference type="Proteomes" id="UP000600363"/>
    </source>
</evidence>
<name>A0A832RW40_9EURY</name>
<accession>A0A832RW40</accession>
<dbReference type="EMBL" id="DUIH01000011">
    <property type="protein sequence ID" value="HIH69534.1"/>
    <property type="molecule type" value="Genomic_DNA"/>
</dbReference>
<sequence length="110" mass="12490">MDGRVQLPVIHWIKENYAVDYVDMITEAGMDGVLVDENYSNMDRIDISLTKHNSNIIFIVGHHDGGGNPVDDETHKKQILIAVEKIKRLRHSPLGLWVSNEGKVEEITKK</sequence>
<proteinExistence type="predicted"/>
<dbReference type="AlphaFoldDB" id="A0A832RW40"/>
<organism evidence="1 2">
    <name type="scientific">Methermicoccus shengliensis</name>
    <dbReference type="NCBI Taxonomy" id="660064"/>
    <lineage>
        <taxon>Archaea</taxon>
        <taxon>Methanobacteriati</taxon>
        <taxon>Methanobacteriota</taxon>
        <taxon>Stenosarchaea group</taxon>
        <taxon>Methanomicrobia</taxon>
        <taxon>Methanosarcinales</taxon>
        <taxon>Methermicoccaceae</taxon>
        <taxon>Methermicoccus</taxon>
    </lineage>
</organism>
<protein>
    <submittedName>
        <fullName evidence="1">Uncharacterized protein</fullName>
    </submittedName>
</protein>
<evidence type="ECO:0000313" key="1">
    <source>
        <dbReference type="EMBL" id="HIH69534.1"/>
    </source>
</evidence>
<dbReference type="Proteomes" id="UP000600363">
    <property type="component" value="Unassembled WGS sequence"/>
</dbReference>
<gene>
    <name evidence="1" type="ORF">HA299_02765</name>
</gene>
<dbReference type="InterPro" id="IPR046871">
    <property type="entry name" value="Pro_CA_2"/>
</dbReference>
<dbReference type="Pfam" id="PF20393">
    <property type="entry name" value="Pro_CA_2"/>
    <property type="match status" value="1"/>
</dbReference>